<gene>
    <name evidence="1" type="ORF">ACFPO9_12655</name>
</gene>
<evidence type="ECO:0000313" key="1">
    <source>
        <dbReference type="EMBL" id="MFC5549358.1"/>
    </source>
</evidence>
<dbReference type="EMBL" id="JBHSMZ010000008">
    <property type="protein sequence ID" value="MFC5549358.1"/>
    <property type="molecule type" value="Genomic_DNA"/>
</dbReference>
<proteinExistence type="predicted"/>
<accession>A0ABW0RXR0</accession>
<name>A0ABW0RXR0_9BURK</name>
<dbReference type="InterPro" id="IPR027417">
    <property type="entry name" value="P-loop_NTPase"/>
</dbReference>
<dbReference type="RefSeq" id="WP_379771256.1">
    <property type="nucleotide sequence ID" value="NZ_JBHSMZ010000008.1"/>
</dbReference>
<organism evidence="1 2">
    <name type="scientific">Massilia aerilata</name>
    <dbReference type="NCBI Taxonomy" id="453817"/>
    <lineage>
        <taxon>Bacteria</taxon>
        <taxon>Pseudomonadati</taxon>
        <taxon>Pseudomonadota</taxon>
        <taxon>Betaproteobacteria</taxon>
        <taxon>Burkholderiales</taxon>
        <taxon>Oxalobacteraceae</taxon>
        <taxon>Telluria group</taxon>
        <taxon>Massilia</taxon>
    </lineage>
</organism>
<evidence type="ECO:0000313" key="2">
    <source>
        <dbReference type="Proteomes" id="UP001596086"/>
    </source>
</evidence>
<evidence type="ECO:0008006" key="3">
    <source>
        <dbReference type="Google" id="ProtNLM"/>
    </source>
</evidence>
<comment type="caution">
    <text evidence="1">The sequence shown here is derived from an EMBL/GenBank/DDBJ whole genome shotgun (WGS) entry which is preliminary data.</text>
</comment>
<dbReference type="Proteomes" id="UP001596086">
    <property type="component" value="Unassembled WGS sequence"/>
</dbReference>
<protein>
    <recommendedName>
        <fullName evidence="3">ParA family protein</fullName>
    </recommendedName>
</protein>
<reference evidence="2" key="1">
    <citation type="journal article" date="2019" name="Int. J. Syst. Evol. Microbiol.">
        <title>The Global Catalogue of Microorganisms (GCM) 10K type strain sequencing project: providing services to taxonomists for standard genome sequencing and annotation.</title>
        <authorList>
            <consortium name="The Broad Institute Genomics Platform"/>
            <consortium name="The Broad Institute Genome Sequencing Center for Infectious Disease"/>
            <person name="Wu L."/>
            <person name="Ma J."/>
        </authorList>
    </citation>
    <scope>NUCLEOTIDE SEQUENCE [LARGE SCALE GENOMIC DNA]</scope>
    <source>
        <strain evidence="2">CGMCC 4.5798</strain>
    </source>
</reference>
<dbReference type="Gene3D" id="3.40.50.300">
    <property type="entry name" value="P-loop containing nucleotide triphosphate hydrolases"/>
    <property type="match status" value="1"/>
</dbReference>
<keyword evidence="2" id="KW-1185">Reference proteome</keyword>
<sequence>MIVTIATYAPDAAAGLVAENLALLRARSGRKVLLMDATSRQACRQWATERERLHLEPRMTARAVRAAGLSEELEQLYPHFGDVVIDTDGANGHECRAALIMAQIAVVPLAPDQADVDARYDLIARLNNARMFNPGLKVLFVTAGTEHDPAPRELCAIRSYAAQVMAGGLASTILHLPALLWGANRPGRCASDIESSTGAAEMAALYEEVFQTACCQQ</sequence>
<dbReference type="SUPFAM" id="SSF52540">
    <property type="entry name" value="P-loop containing nucleoside triphosphate hydrolases"/>
    <property type="match status" value="1"/>
</dbReference>